<dbReference type="Proteomes" id="UP001317613">
    <property type="component" value="Chromosome"/>
</dbReference>
<sequence length="344" mass="40331">MYYFNSVLHPLTVLMKTTEDFFENENSNSPLNQAIFERYFFISLYTIWETYTKEIVAKIFVDNEELLNSDEFSFYYYDSIFSSRELKNKLKQDGIRKNLGKIHSEYIFSSNNLWFKRLIDIFKVYGFSINSLECYFSNNVQLKESLNDMRGSSIELTDIHQKVGISLENEAQTTYHSIQLYVGYLVDMRNSLAHKYHSPYPKSDPDSMKKLISLFQNIFVCLDKYIKDQIIEKSILNRGLLCFSEELNLLADKKASRNDLNIEVKMKNDIKIGSASTIIFCDQNKNIYNRYKLFKVIKVNDLEFSNEIPIISLDKGNTYQLILKSLSNCGGMKKSRDYSVYLDN</sequence>
<reference evidence="1" key="1">
    <citation type="submission" date="2022-08" db="EMBL/GenBank/DDBJ databases">
        <title>Molecular epidemiological analysis of five strains of VanD-type vancomycin-resistant Enterococcus faecalis.</title>
        <authorList>
            <person name="Mimura K."/>
            <person name="Hashimoto Y."/>
            <person name="Tomita H."/>
        </authorList>
    </citation>
    <scope>NUCLEOTIDE SEQUENCE</scope>
    <source>
        <strain evidence="1">SVR2332</strain>
    </source>
</reference>
<dbReference type="EMBL" id="AP026729">
    <property type="protein sequence ID" value="BDQ63562.1"/>
    <property type="molecule type" value="Genomic_DNA"/>
</dbReference>
<gene>
    <name evidence="1" type="ORF">EfsSVR2332_36400</name>
</gene>
<protein>
    <submittedName>
        <fullName evidence="1">Uncharacterized protein</fullName>
    </submittedName>
</protein>
<evidence type="ECO:0000313" key="2">
    <source>
        <dbReference type="Proteomes" id="UP001317613"/>
    </source>
</evidence>
<accession>A0AC59HVD3</accession>
<proteinExistence type="predicted"/>
<name>A0AC59HVD3_ENTFL</name>
<evidence type="ECO:0000313" key="1">
    <source>
        <dbReference type="EMBL" id="BDQ63562.1"/>
    </source>
</evidence>
<organism evidence="1 2">
    <name type="scientific">Enterococcus faecalis</name>
    <name type="common">Streptococcus faecalis</name>
    <dbReference type="NCBI Taxonomy" id="1351"/>
    <lineage>
        <taxon>Bacteria</taxon>
        <taxon>Bacillati</taxon>
        <taxon>Bacillota</taxon>
        <taxon>Bacilli</taxon>
        <taxon>Lactobacillales</taxon>
        <taxon>Enterococcaceae</taxon>
        <taxon>Enterococcus</taxon>
    </lineage>
</organism>